<protein>
    <submittedName>
        <fullName evidence="1">Uncharacterized protein</fullName>
    </submittedName>
</protein>
<dbReference type="PANTHER" id="PTHR16840:SF3">
    <property type="entry name" value="GROWTH ARREST-SPECIFIC PROTEIN 1"/>
    <property type="match status" value="1"/>
</dbReference>
<proteinExistence type="predicted"/>
<dbReference type="AlphaFoldDB" id="A0A7D9IGX1"/>
<dbReference type="PANTHER" id="PTHR16840">
    <property type="entry name" value="GROWTH ARREST-SPECIFIC PROTEIN 1"/>
    <property type="match status" value="1"/>
</dbReference>
<dbReference type="EMBL" id="CACRXK020006169">
    <property type="protein sequence ID" value="CAB4008597.1"/>
    <property type="molecule type" value="Genomic_DNA"/>
</dbReference>
<evidence type="ECO:0000313" key="1">
    <source>
        <dbReference type="EMBL" id="CAB4008597.1"/>
    </source>
</evidence>
<sequence length="240" mass="27582">MAEVLARLVVLFLCLLSHLMMSEALNCYQALGDCNTDEKCTSKLKQYAKECENIVDTYNTMSNASKYPCSASCVRAIKSLRQTTKGNALWKCNCLLDAHCISLKTRTEKCLAIANGTYRKRIGCTYAHYNCMKDTKCQDAQMDFLKKCAKLFTLTECTEQCLCSQKRLFGLAVGRPLRNCECDGSDELYCLGLRAHADQMKCSWKNIRRSRKKLKKRCKRCKQRRRGDRCGRREKPKRKD</sequence>
<organism evidence="1 2">
    <name type="scientific">Paramuricea clavata</name>
    <name type="common">Red gorgonian</name>
    <name type="synonym">Violescent sea-whip</name>
    <dbReference type="NCBI Taxonomy" id="317549"/>
    <lineage>
        <taxon>Eukaryota</taxon>
        <taxon>Metazoa</taxon>
        <taxon>Cnidaria</taxon>
        <taxon>Anthozoa</taxon>
        <taxon>Octocorallia</taxon>
        <taxon>Malacalcyonacea</taxon>
        <taxon>Plexauridae</taxon>
        <taxon>Paramuricea</taxon>
    </lineage>
</organism>
<evidence type="ECO:0000313" key="2">
    <source>
        <dbReference type="Proteomes" id="UP001152795"/>
    </source>
</evidence>
<dbReference type="InterPro" id="IPR039596">
    <property type="entry name" value="GAS1"/>
</dbReference>
<dbReference type="GO" id="GO:0051726">
    <property type="term" value="P:regulation of cell cycle"/>
    <property type="evidence" value="ECO:0007669"/>
    <property type="project" value="InterPro"/>
</dbReference>
<dbReference type="Proteomes" id="UP001152795">
    <property type="component" value="Unassembled WGS sequence"/>
</dbReference>
<reference evidence="1" key="1">
    <citation type="submission" date="2020-04" db="EMBL/GenBank/DDBJ databases">
        <authorList>
            <person name="Alioto T."/>
            <person name="Alioto T."/>
            <person name="Gomez Garrido J."/>
        </authorList>
    </citation>
    <scope>NUCLEOTIDE SEQUENCE</scope>
    <source>
        <strain evidence="1">A484AB</strain>
    </source>
</reference>
<comment type="caution">
    <text evidence="1">The sequence shown here is derived from an EMBL/GenBank/DDBJ whole genome shotgun (WGS) entry which is preliminary data.</text>
</comment>
<gene>
    <name evidence="1" type="ORF">PACLA_8A017425</name>
</gene>
<name>A0A7D9IGX1_PARCT</name>
<accession>A0A7D9IGX1</accession>
<dbReference type="OrthoDB" id="5950623at2759"/>
<keyword evidence="2" id="KW-1185">Reference proteome</keyword>